<dbReference type="EMBL" id="JAENHP010000010">
    <property type="protein sequence ID" value="MBM2619538.1"/>
    <property type="molecule type" value="Genomic_DNA"/>
</dbReference>
<dbReference type="InterPro" id="IPR009081">
    <property type="entry name" value="PP-bd_ACP"/>
</dbReference>
<dbReference type="SUPFAM" id="SSF47336">
    <property type="entry name" value="ACP-like"/>
    <property type="match status" value="1"/>
</dbReference>
<reference evidence="5 6" key="1">
    <citation type="submission" date="2021-01" db="EMBL/GenBank/DDBJ databases">
        <title>Actinoplanes sp. nov. LDG1-06 isolated from lichen.</title>
        <authorList>
            <person name="Saeng-In P."/>
            <person name="Phongsopitanun W."/>
            <person name="Kanchanasin P."/>
            <person name="Yuki M."/>
            <person name="Kudo T."/>
            <person name="Ohkuma M."/>
            <person name="Tanasupawat S."/>
        </authorList>
    </citation>
    <scope>NUCLEOTIDE SEQUENCE [LARGE SCALE GENOMIC DNA]</scope>
    <source>
        <strain evidence="5 6">LDG1-06</strain>
    </source>
</reference>
<keyword evidence="1" id="KW-0596">Phosphopantetheine</keyword>
<feature type="domain" description="Carrier" evidence="4">
    <location>
        <begin position="95"/>
        <end position="170"/>
    </location>
</feature>
<keyword evidence="6" id="KW-1185">Reference proteome</keyword>
<evidence type="ECO:0000313" key="6">
    <source>
        <dbReference type="Proteomes" id="UP000632138"/>
    </source>
</evidence>
<evidence type="ECO:0000256" key="3">
    <source>
        <dbReference type="ARBA" id="ARBA00022679"/>
    </source>
</evidence>
<dbReference type="SMART" id="SM01294">
    <property type="entry name" value="PKS_PP_betabranch"/>
    <property type="match status" value="1"/>
</dbReference>
<dbReference type="Gene3D" id="3.40.50.720">
    <property type="entry name" value="NAD(P)-binding Rossmann-like Domain"/>
    <property type="match status" value="1"/>
</dbReference>
<dbReference type="Gene3D" id="1.10.1200.10">
    <property type="entry name" value="ACP-like"/>
    <property type="match status" value="1"/>
</dbReference>
<proteinExistence type="predicted"/>
<dbReference type="InterPro" id="IPR050091">
    <property type="entry name" value="PKS_NRPS_Biosynth_Enz"/>
</dbReference>
<dbReference type="Pfam" id="PF00550">
    <property type="entry name" value="PP-binding"/>
    <property type="match status" value="1"/>
</dbReference>
<name>A0ABS2AJI9_9ACTN</name>
<evidence type="ECO:0000256" key="1">
    <source>
        <dbReference type="ARBA" id="ARBA00022450"/>
    </source>
</evidence>
<dbReference type="PROSITE" id="PS50075">
    <property type="entry name" value="CARRIER"/>
    <property type="match status" value="1"/>
</dbReference>
<dbReference type="PANTHER" id="PTHR43775:SF51">
    <property type="entry name" value="INACTIVE PHENOLPHTHIOCEROL SYNTHESIS POLYKETIDE SYNTHASE TYPE I PKS1-RELATED"/>
    <property type="match status" value="1"/>
</dbReference>
<gene>
    <name evidence="5" type="ORF">JIG36_28695</name>
</gene>
<keyword evidence="2" id="KW-0597">Phosphoprotein</keyword>
<evidence type="ECO:0000313" key="5">
    <source>
        <dbReference type="EMBL" id="MBM2619538.1"/>
    </source>
</evidence>
<dbReference type="Proteomes" id="UP000632138">
    <property type="component" value="Unassembled WGS sequence"/>
</dbReference>
<dbReference type="InterPro" id="IPR020806">
    <property type="entry name" value="PKS_PP-bd"/>
</dbReference>
<comment type="caution">
    <text evidence="5">The sequence shown here is derived from an EMBL/GenBank/DDBJ whole genome shotgun (WGS) entry which is preliminary data.</text>
</comment>
<evidence type="ECO:0000256" key="2">
    <source>
        <dbReference type="ARBA" id="ARBA00022553"/>
    </source>
</evidence>
<evidence type="ECO:0000259" key="4">
    <source>
        <dbReference type="PROSITE" id="PS50075"/>
    </source>
</evidence>
<dbReference type="InterPro" id="IPR036736">
    <property type="entry name" value="ACP-like_sf"/>
</dbReference>
<organism evidence="5 6">
    <name type="scientific">Paractinoplanes ovalisporus</name>
    <dbReference type="NCBI Taxonomy" id="2810368"/>
    <lineage>
        <taxon>Bacteria</taxon>
        <taxon>Bacillati</taxon>
        <taxon>Actinomycetota</taxon>
        <taxon>Actinomycetes</taxon>
        <taxon>Micromonosporales</taxon>
        <taxon>Micromonosporaceae</taxon>
        <taxon>Paractinoplanes</taxon>
    </lineage>
</organism>
<dbReference type="PROSITE" id="PS00012">
    <property type="entry name" value="PHOSPHOPANTETHEINE"/>
    <property type="match status" value="1"/>
</dbReference>
<dbReference type="SMART" id="SM00823">
    <property type="entry name" value="PKS_PP"/>
    <property type="match status" value="1"/>
</dbReference>
<sequence>MTGHLTGRDITRMRRSGMVALTPAEGLALLDAALVAAEPAVVAAHLDPAALRDTAVPALLRGLLSGAGRAAPRAAAQYPRAAAARGPSAPPATRAGLLGLVRDHAAVVLGHGSAAAIPEAHGFLEIGFDSLTAVELRNRLATVTGLRLPATLIFDHPTPGRLAEHLAAALQPTSLEPAPLGPVAGETEPANRPVLESASADEVFAFIDQHLGRANGNGSDAR</sequence>
<accession>A0ABS2AJI9</accession>
<dbReference type="InterPro" id="IPR006162">
    <property type="entry name" value="Ppantetheine_attach_site"/>
</dbReference>
<dbReference type="PANTHER" id="PTHR43775">
    <property type="entry name" value="FATTY ACID SYNTHASE"/>
    <property type="match status" value="1"/>
</dbReference>
<keyword evidence="3" id="KW-0808">Transferase</keyword>
<protein>
    <submittedName>
        <fullName evidence="5">Acyl carrier protein</fullName>
    </submittedName>
</protein>